<proteinExistence type="predicted"/>
<sequence length="184" mass="20873">MGKNNAPVRLELGHTRKAPRTSITKVRGITKGRLDNRKGDQMKTNERRCGSTVGREWKVSKRERERGEGGGREEEEGVGKRESEGSERERERERMGWDGRRRMVGVRSKMEDGQLWAERQPEWSLTAVDPPPGLDPETEAGKEANVPRKSSPSKTGCEKEEEEGMIFPLIKPAIGWVIRIPELL</sequence>
<protein>
    <submittedName>
        <fullName evidence="2">Uncharacterized protein</fullName>
    </submittedName>
</protein>
<organism evidence="2">
    <name type="scientific">Aspergillus niger</name>
    <dbReference type="NCBI Taxonomy" id="5061"/>
    <lineage>
        <taxon>Eukaryota</taxon>
        <taxon>Fungi</taxon>
        <taxon>Dikarya</taxon>
        <taxon>Ascomycota</taxon>
        <taxon>Pezizomycotina</taxon>
        <taxon>Eurotiomycetes</taxon>
        <taxon>Eurotiomycetidae</taxon>
        <taxon>Eurotiales</taxon>
        <taxon>Aspergillaceae</taxon>
        <taxon>Aspergillus</taxon>
        <taxon>Aspergillus subgen. Circumdati</taxon>
    </lineage>
</organism>
<feature type="region of interest" description="Disordered" evidence="1">
    <location>
        <begin position="1"/>
        <end position="97"/>
    </location>
</feature>
<feature type="region of interest" description="Disordered" evidence="1">
    <location>
        <begin position="112"/>
        <end position="163"/>
    </location>
</feature>
<accession>A0AAJ8BQA7</accession>
<feature type="compositionally biased region" description="Basic and acidic residues" evidence="1">
    <location>
        <begin position="32"/>
        <end position="97"/>
    </location>
</feature>
<dbReference type="VEuPathDB" id="FungiDB:An12g07990"/>
<evidence type="ECO:0000256" key="1">
    <source>
        <dbReference type="SAM" id="MobiDB-lite"/>
    </source>
</evidence>
<reference evidence="2" key="2">
    <citation type="submission" date="2025-08" db="UniProtKB">
        <authorList>
            <consortium name="RefSeq"/>
        </authorList>
    </citation>
    <scope>IDENTIFICATION</scope>
</reference>
<evidence type="ECO:0000313" key="2">
    <source>
        <dbReference type="RefSeq" id="XP_059601900.1"/>
    </source>
</evidence>
<dbReference type="AlphaFoldDB" id="A0AAJ8BQA7"/>
<gene>
    <name evidence="2" type="ORF">An12g07990</name>
</gene>
<name>A0AAJ8BQA7_ASPNG</name>
<dbReference type="RefSeq" id="XP_059601900.1">
    <property type="nucleotide sequence ID" value="XM_059743560.1"/>
</dbReference>
<reference evidence="2" key="1">
    <citation type="submission" date="2025-02" db="EMBL/GenBank/DDBJ databases">
        <authorList>
            <consortium name="NCBI Genome Project"/>
        </authorList>
    </citation>
    <scope>NUCLEOTIDE SEQUENCE</scope>
</reference>
<dbReference type="KEGG" id="ang:An12g07990"/>
<dbReference type="GeneID" id="84592657"/>